<evidence type="ECO:0000313" key="2">
    <source>
        <dbReference type="EMBL" id="KAK3339961.1"/>
    </source>
</evidence>
<protein>
    <submittedName>
        <fullName evidence="2">Uncharacterized protein</fullName>
    </submittedName>
</protein>
<dbReference type="EMBL" id="JAUIQD010000009">
    <property type="protein sequence ID" value="KAK3339961.1"/>
    <property type="molecule type" value="Genomic_DNA"/>
</dbReference>
<feature type="signal peptide" evidence="1">
    <location>
        <begin position="1"/>
        <end position="21"/>
    </location>
</feature>
<dbReference type="AlphaFoldDB" id="A0AAJ0M7S7"/>
<proteinExistence type="predicted"/>
<feature type="chain" id="PRO_5042465599" evidence="1">
    <location>
        <begin position="22"/>
        <end position="137"/>
    </location>
</feature>
<name>A0AAJ0M7S7_9PEZI</name>
<dbReference type="Proteomes" id="UP001275084">
    <property type="component" value="Unassembled WGS sequence"/>
</dbReference>
<gene>
    <name evidence="2" type="ORF">B0T25DRAFT_574840</name>
</gene>
<keyword evidence="1" id="KW-0732">Signal</keyword>
<evidence type="ECO:0000256" key="1">
    <source>
        <dbReference type="SAM" id="SignalP"/>
    </source>
</evidence>
<organism evidence="2 3">
    <name type="scientific">Lasiosphaeria hispida</name>
    <dbReference type="NCBI Taxonomy" id="260671"/>
    <lineage>
        <taxon>Eukaryota</taxon>
        <taxon>Fungi</taxon>
        <taxon>Dikarya</taxon>
        <taxon>Ascomycota</taxon>
        <taxon>Pezizomycotina</taxon>
        <taxon>Sordariomycetes</taxon>
        <taxon>Sordariomycetidae</taxon>
        <taxon>Sordariales</taxon>
        <taxon>Lasiosphaeriaceae</taxon>
        <taxon>Lasiosphaeria</taxon>
    </lineage>
</organism>
<evidence type="ECO:0000313" key="3">
    <source>
        <dbReference type="Proteomes" id="UP001275084"/>
    </source>
</evidence>
<comment type="caution">
    <text evidence="2">The sequence shown here is derived from an EMBL/GenBank/DDBJ whole genome shotgun (WGS) entry which is preliminary data.</text>
</comment>
<accession>A0AAJ0M7S7</accession>
<keyword evidence="3" id="KW-1185">Reference proteome</keyword>
<sequence length="137" mass="14054">MAVFRTSTLVAIAAAIATVSAVPTTPVATVAERDLVARDTPGNVYICGGANWAAPCGVLNLGTAGTCYSLPSTYRENVGSIGPDRGAICRLFDDTTNPCTGSGLAILSYPGDSNLFDGAAEGRKARYISCHTCTNCT</sequence>
<reference evidence="2" key="2">
    <citation type="submission" date="2023-06" db="EMBL/GenBank/DDBJ databases">
        <authorList>
            <consortium name="Lawrence Berkeley National Laboratory"/>
            <person name="Haridas S."/>
            <person name="Hensen N."/>
            <person name="Bonometti L."/>
            <person name="Westerberg I."/>
            <person name="Brannstrom I.O."/>
            <person name="Guillou S."/>
            <person name="Cros-Aarteil S."/>
            <person name="Calhoun S."/>
            <person name="Kuo A."/>
            <person name="Mondo S."/>
            <person name="Pangilinan J."/>
            <person name="Riley R."/>
            <person name="Labutti K."/>
            <person name="Andreopoulos B."/>
            <person name="Lipzen A."/>
            <person name="Chen C."/>
            <person name="Yanf M."/>
            <person name="Daum C."/>
            <person name="Ng V."/>
            <person name="Clum A."/>
            <person name="Steindorff A."/>
            <person name="Ohm R."/>
            <person name="Martin F."/>
            <person name="Silar P."/>
            <person name="Natvig D."/>
            <person name="Lalanne C."/>
            <person name="Gautier V."/>
            <person name="Ament-Velasquez S.L."/>
            <person name="Kruys A."/>
            <person name="Hutchinson M.I."/>
            <person name="Powell A.J."/>
            <person name="Barry K."/>
            <person name="Miller A.N."/>
            <person name="Grigoriev I.V."/>
            <person name="Debuchy R."/>
            <person name="Gladieux P."/>
            <person name="Thoren M.H."/>
            <person name="Johannesson H."/>
        </authorList>
    </citation>
    <scope>NUCLEOTIDE SEQUENCE</scope>
    <source>
        <strain evidence="2">CBS 955.72</strain>
    </source>
</reference>
<reference evidence="2" key="1">
    <citation type="journal article" date="2023" name="Mol. Phylogenet. Evol.">
        <title>Genome-scale phylogeny and comparative genomics of the fungal order Sordariales.</title>
        <authorList>
            <person name="Hensen N."/>
            <person name="Bonometti L."/>
            <person name="Westerberg I."/>
            <person name="Brannstrom I.O."/>
            <person name="Guillou S."/>
            <person name="Cros-Aarteil S."/>
            <person name="Calhoun S."/>
            <person name="Haridas S."/>
            <person name="Kuo A."/>
            <person name="Mondo S."/>
            <person name="Pangilinan J."/>
            <person name="Riley R."/>
            <person name="LaButti K."/>
            <person name="Andreopoulos B."/>
            <person name="Lipzen A."/>
            <person name="Chen C."/>
            <person name="Yan M."/>
            <person name="Daum C."/>
            <person name="Ng V."/>
            <person name="Clum A."/>
            <person name="Steindorff A."/>
            <person name="Ohm R.A."/>
            <person name="Martin F."/>
            <person name="Silar P."/>
            <person name="Natvig D.O."/>
            <person name="Lalanne C."/>
            <person name="Gautier V."/>
            <person name="Ament-Velasquez S.L."/>
            <person name="Kruys A."/>
            <person name="Hutchinson M.I."/>
            <person name="Powell A.J."/>
            <person name="Barry K."/>
            <person name="Miller A.N."/>
            <person name="Grigoriev I.V."/>
            <person name="Debuchy R."/>
            <person name="Gladieux P."/>
            <person name="Hiltunen Thoren M."/>
            <person name="Johannesson H."/>
        </authorList>
    </citation>
    <scope>NUCLEOTIDE SEQUENCE</scope>
    <source>
        <strain evidence="2">CBS 955.72</strain>
    </source>
</reference>